<dbReference type="EMBL" id="UETC01000001">
    <property type="protein sequence ID" value="SSA38540.1"/>
    <property type="molecule type" value="Genomic_DNA"/>
</dbReference>
<gene>
    <name evidence="2" type="ORF">BCF38_101673</name>
    <name evidence="3" type="ORF">SAMN05421539_101673</name>
</gene>
<reference evidence="2 4" key="3">
    <citation type="submission" date="2018-03" db="EMBL/GenBank/DDBJ databases">
        <title>Genomic Encyclopedia of Archaeal and Bacterial Type Strains, Phase II (KMG-II): from individual species to whole genera.</title>
        <authorList>
            <person name="Goeker M."/>
        </authorList>
    </citation>
    <scope>NUCLEOTIDE SEQUENCE [LARGE SCALE GENOMIC DNA]</scope>
    <source>
        <strain evidence="2 4">DSM 25227</strain>
    </source>
</reference>
<reference evidence="5" key="2">
    <citation type="submission" date="2016-10" db="EMBL/GenBank/DDBJ databases">
        <authorList>
            <person name="Varghese N."/>
            <person name="Submissions S."/>
        </authorList>
    </citation>
    <scope>NUCLEOTIDE SEQUENCE [LARGE SCALE GENOMIC DNA]</scope>
    <source>
        <strain evidence="5">DSM 25227</strain>
    </source>
</reference>
<keyword evidence="4" id="KW-1185">Reference proteome</keyword>
<dbReference type="AlphaFoldDB" id="A0A2Y9A255"/>
<dbReference type="RefSeq" id="WP_109562833.1">
    <property type="nucleotide sequence ID" value="NZ_QGDJ01000001.1"/>
</dbReference>
<feature type="signal peptide" evidence="1">
    <location>
        <begin position="1"/>
        <end position="16"/>
    </location>
</feature>
<proteinExistence type="predicted"/>
<evidence type="ECO:0000313" key="5">
    <source>
        <dbReference type="Proteomes" id="UP000251571"/>
    </source>
</evidence>
<accession>A0A2Y9A255</accession>
<evidence type="ECO:0000313" key="3">
    <source>
        <dbReference type="EMBL" id="SSA38540.1"/>
    </source>
</evidence>
<dbReference type="OrthoDB" id="7679320at2"/>
<dbReference type="Proteomes" id="UP000251571">
    <property type="component" value="Unassembled WGS sequence"/>
</dbReference>
<name>A0A2Y9A255_9RHOB</name>
<sequence>MRWIAALLLIPGPALAWEFSPLPVCTLRHAGEAAEVVVTYDPSLPEYAISVTLAEGTWPAAPLFAIAFQGGAALTITTDRHVRSPDGRTLTVTDRGFGNVLNGLEFNGVAQAMSGGRTVPVALDGAAAPVRAFRGCPSLATS</sequence>
<evidence type="ECO:0000313" key="4">
    <source>
        <dbReference type="Proteomes" id="UP000245839"/>
    </source>
</evidence>
<protein>
    <recommendedName>
        <fullName evidence="6">Excinuclease ABC subunit B</fullName>
    </recommendedName>
</protein>
<keyword evidence="1" id="KW-0732">Signal</keyword>
<evidence type="ECO:0008006" key="6">
    <source>
        <dbReference type="Google" id="ProtNLM"/>
    </source>
</evidence>
<feature type="chain" id="PRO_5044071850" description="Excinuclease ABC subunit B" evidence="1">
    <location>
        <begin position="17"/>
        <end position="142"/>
    </location>
</feature>
<evidence type="ECO:0000313" key="2">
    <source>
        <dbReference type="EMBL" id="PWJ22262.1"/>
    </source>
</evidence>
<evidence type="ECO:0000256" key="1">
    <source>
        <dbReference type="SAM" id="SignalP"/>
    </source>
</evidence>
<dbReference type="Proteomes" id="UP000245839">
    <property type="component" value="Unassembled WGS sequence"/>
</dbReference>
<dbReference type="EMBL" id="QGDJ01000001">
    <property type="protein sequence ID" value="PWJ22262.1"/>
    <property type="molecule type" value="Genomic_DNA"/>
</dbReference>
<organism evidence="3 5">
    <name type="scientific">Jannaschia seohaensis</name>
    <dbReference type="NCBI Taxonomy" id="475081"/>
    <lineage>
        <taxon>Bacteria</taxon>
        <taxon>Pseudomonadati</taxon>
        <taxon>Pseudomonadota</taxon>
        <taxon>Alphaproteobacteria</taxon>
        <taxon>Rhodobacterales</taxon>
        <taxon>Roseobacteraceae</taxon>
        <taxon>Jannaschia</taxon>
    </lineage>
</organism>
<reference evidence="3" key="1">
    <citation type="submission" date="2016-10" db="EMBL/GenBank/DDBJ databases">
        <authorList>
            <person name="Cai Z."/>
        </authorList>
    </citation>
    <scope>NUCLEOTIDE SEQUENCE [LARGE SCALE GENOMIC DNA]</scope>
    <source>
        <strain evidence="3">DSM 25227</strain>
    </source>
</reference>